<sequence length="176" mass="19151">MKKWLVALAVVLVLLLGYGVAGPYLAIRGIHSAIEARDPNKLERYVDFPTLRANVRAKVAKRLLASATSPFGRVVGDDRGRVLIGEISDKAVDAMVSPLGIALLLEGRALSHRVTGKAPVGEKDDAADPLLHAKTKFESPSRFTATVDSAEGRPVVFVFERKWLSWKLSDLRLPAN</sequence>
<keyword evidence="2" id="KW-1185">Reference proteome</keyword>
<evidence type="ECO:0000313" key="1">
    <source>
        <dbReference type="EMBL" id="QDQ72825.1"/>
    </source>
</evidence>
<accession>A0A516V2T2</accession>
<organism evidence="1 2">
    <name type="scientific">Pseudoluteimonas lycopersici</name>
    <dbReference type="NCBI Taxonomy" id="1324796"/>
    <lineage>
        <taxon>Bacteria</taxon>
        <taxon>Pseudomonadati</taxon>
        <taxon>Pseudomonadota</taxon>
        <taxon>Gammaproteobacteria</taxon>
        <taxon>Lysobacterales</taxon>
        <taxon>Lysobacteraceae</taxon>
        <taxon>Pseudoluteimonas</taxon>
    </lineage>
</organism>
<evidence type="ECO:0000313" key="2">
    <source>
        <dbReference type="Proteomes" id="UP000315891"/>
    </source>
</evidence>
<dbReference type="InterPro" id="IPR021330">
    <property type="entry name" value="DUF2939"/>
</dbReference>
<dbReference type="Proteomes" id="UP000315891">
    <property type="component" value="Chromosome"/>
</dbReference>
<dbReference type="AlphaFoldDB" id="A0A516V2T2"/>
<dbReference type="OrthoDB" id="5739641at2"/>
<dbReference type="EMBL" id="CP041742">
    <property type="protein sequence ID" value="QDQ72825.1"/>
    <property type="molecule type" value="Genomic_DNA"/>
</dbReference>
<proteinExistence type="predicted"/>
<gene>
    <name evidence="1" type="ORF">FNZ56_02505</name>
</gene>
<protein>
    <submittedName>
        <fullName evidence="1">DUF2939 domain-containing protein</fullName>
    </submittedName>
</protein>
<dbReference type="RefSeq" id="WP_143878340.1">
    <property type="nucleotide sequence ID" value="NZ_BAABLZ010000002.1"/>
</dbReference>
<name>A0A516V2T2_9GAMM</name>
<reference evidence="1 2" key="1">
    <citation type="submission" date="2019-07" db="EMBL/GenBank/DDBJ databases">
        <title>Lysobacter weifangensis sp. nov., isolated from bensulfuron-methyl contaminated farmland soil.</title>
        <authorList>
            <person name="Zhao H."/>
        </authorList>
    </citation>
    <scope>NUCLEOTIDE SEQUENCE [LARGE SCALE GENOMIC DNA]</scope>
    <source>
        <strain evidence="1 2">CC-Bw-6</strain>
    </source>
</reference>
<dbReference type="Pfam" id="PF11159">
    <property type="entry name" value="DUF2939"/>
    <property type="match status" value="1"/>
</dbReference>